<sequence length="79" mass="8476">MAILSVVVVLVLLTAFLNRTSVAGKMVYKQGSAYGCPFFGVSCKSHCHGLGYNEGYCDGRRLGDCFCSGCKRKKKGGCK</sequence>
<evidence type="ECO:0000256" key="1">
    <source>
        <dbReference type="ARBA" id="ARBA00004613"/>
    </source>
</evidence>
<comment type="subcellular location">
    <subcellularLocation>
        <location evidence="1">Secreted</location>
    </subcellularLocation>
</comment>
<evidence type="ECO:0000313" key="4">
    <source>
        <dbReference type="EMBL" id="MAA12012.1"/>
    </source>
</evidence>
<dbReference type="EMBL" id="GFPF01000866">
    <property type="protein sequence ID" value="MAA12012.1"/>
    <property type="molecule type" value="Transcribed_RNA"/>
</dbReference>
<proteinExistence type="predicted"/>
<reference evidence="4" key="1">
    <citation type="journal article" date="2017" name="Parasit. Vectors">
        <title>Sialotranscriptomics of Rhipicephalus zambeziensis reveals intricate expression profiles of secretory proteins and suggests tight temporal transcriptional regulation during blood-feeding.</title>
        <authorList>
            <person name="de Castro M.H."/>
            <person name="de Klerk D."/>
            <person name="Pienaar R."/>
            <person name="Rees D.J.G."/>
            <person name="Mans B.J."/>
        </authorList>
    </citation>
    <scope>NUCLEOTIDE SEQUENCE</scope>
    <source>
        <tissue evidence="4">Salivary glands</tissue>
    </source>
</reference>
<dbReference type="AlphaFoldDB" id="A0A224YDV8"/>
<protein>
    <submittedName>
        <fullName evidence="4">Defensin</fullName>
    </submittedName>
</protein>
<dbReference type="GO" id="GO:0005576">
    <property type="term" value="C:extracellular region"/>
    <property type="evidence" value="ECO:0007669"/>
    <property type="project" value="UniProtKB-SubCell"/>
</dbReference>
<accession>A0A224YDV8</accession>
<organism evidence="4">
    <name type="scientific">Rhipicephalus zambeziensis</name>
    <dbReference type="NCBI Taxonomy" id="60191"/>
    <lineage>
        <taxon>Eukaryota</taxon>
        <taxon>Metazoa</taxon>
        <taxon>Ecdysozoa</taxon>
        <taxon>Arthropoda</taxon>
        <taxon>Chelicerata</taxon>
        <taxon>Arachnida</taxon>
        <taxon>Acari</taxon>
        <taxon>Parasitiformes</taxon>
        <taxon>Ixodida</taxon>
        <taxon>Ixodoidea</taxon>
        <taxon>Ixodidae</taxon>
        <taxon>Rhipicephalinae</taxon>
        <taxon>Rhipicephalus</taxon>
        <taxon>Rhipicephalus</taxon>
    </lineage>
</organism>
<evidence type="ECO:0000256" key="3">
    <source>
        <dbReference type="SAM" id="SignalP"/>
    </source>
</evidence>
<evidence type="ECO:0000256" key="2">
    <source>
        <dbReference type="ARBA" id="ARBA00022525"/>
    </source>
</evidence>
<feature type="chain" id="PRO_5013008159" evidence="3">
    <location>
        <begin position="25"/>
        <end position="79"/>
    </location>
</feature>
<dbReference type="InterPro" id="IPR036574">
    <property type="entry name" value="Scorpion_toxin-like_sf"/>
</dbReference>
<feature type="signal peptide" evidence="3">
    <location>
        <begin position="1"/>
        <end position="24"/>
    </location>
</feature>
<keyword evidence="3" id="KW-0732">Signal</keyword>
<dbReference type="SUPFAM" id="SSF57095">
    <property type="entry name" value="Scorpion toxin-like"/>
    <property type="match status" value="1"/>
</dbReference>
<keyword evidence="2" id="KW-0964">Secreted</keyword>
<name>A0A224YDV8_9ACAR</name>